<feature type="transmembrane region" description="Helical" evidence="1">
    <location>
        <begin position="76"/>
        <end position="96"/>
    </location>
</feature>
<keyword evidence="1" id="KW-1133">Transmembrane helix</keyword>
<keyword evidence="1" id="KW-0472">Membrane</keyword>
<comment type="caution">
    <text evidence="2">The sequence shown here is derived from an EMBL/GenBank/DDBJ whole genome shotgun (WGS) entry which is preliminary data.</text>
</comment>
<dbReference type="Proteomes" id="UP001206890">
    <property type="component" value="Unassembled WGS sequence"/>
</dbReference>
<dbReference type="AlphaFoldDB" id="A0AAW5Q8P6"/>
<keyword evidence="1" id="KW-0812">Transmembrane</keyword>
<feature type="transmembrane region" description="Helical" evidence="1">
    <location>
        <begin position="12"/>
        <end position="31"/>
    </location>
</feature>
<name>A0AAW5Q8P6_9ACTN</name>
<dbReference type="GeneID" id="69642549"/>
<reference evidence="2" key="1">
    <citation type="submission" date="2022-04" db="EMBL/GenBank/DDBJ databases">
        <title>Human microbiome associated bacterial genomes.</title>
        <authorList>
            <person name="Sandstrom S."/>
            <person name="Salamzade R."/>
            <person name="Kalan L.R."/>
        </authorList>
    </citation>
    <scope>NUCLEOTIDE SEQUENCE</scope>
    <source>
        <strain evidence="2">P3-SID1762</strain>
    </source>
</reference>
<evidence type="ECO:0000313" key="3">
    <source>
        <dbReference type="Proteomes" id="UP001206890"/>
    </source>
</evidence>
<proteinExistence type="predicted"/>
<sequence length="191" mass="20403">MSGTDDDFLLGLAGVSGTMLGTFIVGVFFYIDSEMHRRLAASEAADRYLRSSVRWVFTAYSIPLLVPLVLASLDPLWGALSFIVLGILLVAMTVETGRRILARGGSGSSRALFVNEWLSSAGIVIAMVLPWTLGGWVPDPTEFVPSLLILLACGFASTAALVMTQFDATMGMVDAVMGDREGAKPEHPTES</sequence>
<dbReference type="EMBL" id="JALXTC010000026">
    <property type="protein sequence ID" value="MCT2117572.1"/>
    <property type="molecule type" value="Genomic_DNA"/>
</dbReference>
<accession>A0AAW5Q8P6</accession>
<feature type="transmembrane region" description="Helical" evidence="1">
    <location>
        <begin position="52"/>
        <end position="70"/>
    </location>
</feature>
<gene>
    <name evidence="2" type="ORF">M3D93_07350</name>
</gene>
<feature type="transmembrane region" description="Helical" evidence="1">
    <location>
        <begin position="117"/>
        <end position="137"/>
    </location>
</feature>
<protein>
    <submittedName>
        <fullName evidence="2">Uncharacterized protein</fullName>
    </submittedName>
</protein>
<feature type="transmembrane region" description="Helical" evidence="1">
    <location>
        <begin position="143"/>
        <end position="162"/>
    </location>
</feature>
<dbReference type="RefSeq" id="WP_024357654.1">
    <property type="nucleotide sequence ID" value="NZ_JALXRO010000028.1"/>
</dbReference>
<evidence type="ECO:0000313" key="2">
    <source>
        <dbReference type="EMBL" id="MCT2117572.1"/>
    </source>
</evidence>
<organism evidence="2 3">
    <name type="scientific">Dietzia cinnamea</name>
    <dbReference type="NCBI Taxonomy" id="321318"/>
    <lineage>
        <taxon>Bacteria</taxon>
        <taxon>Bacillati</taxon>
        <taxon>Actinomycetota</taxon>
        <taxon>Actinomycetes</taxon>
        <taxon>Mycobacteriales</taxon>
        <taxon>Dietziaceae</taxon>
        <taxon>Dietzia</taxon>
    </lineage>
</organism>
<evidence type="ECO:0000256" key="1">
    <source>
        <dbReference type="SAM" id="Phobius"/>
    </source>
</evidence>